<reference evidence="2 3" key="1">
    <citation type="submission" date="2009-05" db="EMBL/GenBank/DDBJ databases">
        <title>The draft genome of Acidovorax delafieldii 2AN.</title>
        <authorList>
            <consortium name="US DOE Joint Genome Institute (JGI-PGF)"/>
            <person name="Lucas S."/>
            <person name="Copeland A."/>
            <person name="Lapidus A."/>
            <person name="Glavina del Rio T."/>
            <person name="Tice H."/>
            <person name="Bruce D."/>
            <person name="Goodwin L."/>
            <person name="Pitluck S."/>
            <person name="Larimer F."/>
            <person name="Land M.L."/>
            <person name="Hauser L."/>
            <person name="Shelobolina E.S."/>
            <person name="Picardal F."/>
            <person name="Roden E."/>
            <person name="Emerson D."/>
        </authorList>
    </citation>
    <scope>NUCLEOTIDE SEQUENCE [LARGE SCALE GENOMIC DNA]</scope>
    <source>
        <strain evidence="2 3">2AN</strain>
    </source>
</reference>
<keyword evidence="3" id="KW-1185">Reference proteome</keyword>
<comment type="caution">
    <text evidence="2">The sequence shown here is derived from an EMBL/GenBank/DDBJ whole genome shotgun (WGS) entry which is preliminary data.</text>
</comment>
<sequence length="36" mass="3982">WDRPSRPRADTPEHLRGPKCLWQAPGADKGKGPDAD</sequence>
<proteinExistence type="predicted"/>
<dbReference type="Proteomes" id="UP000003856">
    <property type="component" value="Unassembled WGS sequence"/>
</dbReference>
<protein>
    <submittedName>
        <fullName evidence="2">Uncharacterized protein</fullName>
    </submittedName>
</protein>
<evidence type="ECO:0000313" key="2">
    <source>
        <dbReference type="EMBL" id="EER59570.1"/>
    </source>
</evidence>
<feature type="non-terminal residue" evidence="2">
    <location>
        <position position="1"/>
    </location>
</feature>
<name>C5T7G2_ACIDE</name>
<dbReference type="PATRIC" id="fig|573060.9.peg.2204"/>
<dbReference type="AlphaFoldDB" id="C5T7G2"/>
<feature type="region of interest" description="Disordered" evidence="1">
    <location>
        <begin position="1"/>
        <end position="36"/>
    </location>
</feature>
<organism evidence="2 3">
    <name type="scientific">Acidovorax delafieldii 2AN</name>
    <dbReference type="NCBI Taxonomy" id="573060"/>
    <lineage>
        <taxon>Bacteria</taxon>
        <taxon>Pseudomonadati</taxon>
        <taxon>Pseudomonadota</taxon>
        <taxon>Betaproteobacteria</taxon>
        <taxon>Burkholderiales</taxon>
        <taxon>Comamonadaceae</taxon>
        <taxon>Acidovorax</taxon>
    </lineage>
</organism>
<gene>
    <name evidence="2" type="ORF">AcdelDRAFT_2842</name>
</gene>
<evidence type="ECO:0000256" key="1">
    <source>
        <dbReference type="SAM" id="MobiDB-lite"/>
    </source>
</evidence>
<evidence type="ECO:0000313" key="3">
    <source>
        <dbReference type="Proteomes" id="UP000003856"/>
    </source>
</evidence>
<feature type="compositionally biased region" description="Basic and acidic residues" evidence="1">
    <location>
        <begin position="1"/>
        <end position="16"/>
    </location>
</feature>
<accession>C5T7G2</accession>
<dbReference type="EMBL" id="ACQT01000114">
    <property type="protein sequence ID" value="EER59570.1"/>
    <property type="molecule type" value="Genomic_DNA"/>
</dbReference>